<evidence type="ECO:0000259" key="2">
    <source>
        <dbReference type="Pfam" id="PF02770"/>
    </source>
</evidence>
<dbReference type="Gene3D" id="6.10.250.600">
    <property type="match status" value="1"/>
</dbReference>
<dbReference type="EMBL" id="AHJE01000066">
    <property type="protein sequence ID" value="EHP40351.1"/>
    <property type="molecule type" value="Genomic_DNA"/>
</dbReference>
<evidence type="ECO:0000313" key="5">
    <source>
        <dbReference type="Proteomes" id="UP000005808"/>
    </source>
</evidence>
<protein>
    <submittedName>
        <fullName evidence="4">Acyl-CoA dehydrogenase</fullName>
    </submittedName>
</protein>
<dbReference type="AlphaFoldDB" id="H1SAN2"/>
<dbReference type="GO" id="GO:0003995">
    <property type="term" value="F:acyl-CoA dehydrogenase activity"/>
    <property type="evidence" value="ECO:0007669"/>
    <property type="project" value="TreeGrafter"/>
</dbReference>
<reference evidence="4 5" key="1">
    <citation type="journal article" date="2012" name="J. Bacteriol.">
        <title>De Novo Genome Project of Cupriavidus basilensis OR16.</title>
        <authorList>
            <person name="Cserhati M."/>
            <person name="Kriszt B."/>
            <person name="Szoboszlay S."/>
            <person name="Toth A."/>
            <person name="Szabo I."/>
            <person name="Tancsics A."/>
            <person name="Nagy I."/>
            <person name="Horvath B."/>
            <person name="Nagy I."/>
            <person name="Kukolya J."/>
        </authorList>
    </citation>
    <scope>NUCLEOTIDE SEQUENCE [LARGE SCALE GENOMIC DNA]</scope>
    <source>
        <strain evidence="4 5">OR16</strain>
    </source>
</reference>
<dbReference type="RefSeq" id="WP_006160626.1">
    <property type="nucleotide sequence ID" value="NZ_AHJE01000066.1"/>
</dbReference>
<dbReference type="SUPFAM" id="SSF56645">
    <property type="entry name" value="Acyl-CoA dehydrogenase NM domain-like"/>
    <property type="match status" value="1"/>
</dbReference>
<name>H1SAN2_9BURK</name>
<evidence type="ECO:0000256" key="1">
    <source>
        <dbReference type="SAM" id="MobiDB-lite"/>
    </source>
</evidence>
<dbReference type="InterPro" id="IPR041504">
    <property type="entry name" value="AidB_N"/>
</dbReference>
<evidence type="ECO:0000259" key="3">
    <source>
        <dbReference type="Pfam" id="PF18158"/>
    </source>
</evidence>
<organism evidence="4 5">
    <name type="scientific">Cupriavidus basilensis OR16</name>
    <dbReference type="NCBI Taxonomy" id="1127483"/>
    <lineage>
        <taxon>Bacteria</taxon>
        <taxon>Pseudomonadati</taxon>
        <taxon>Pseudomonadota</taxon>
        <taxon>Betaproteobacteria</taxon>
        <taxon>Burkholderiales</taxon>
        <taxon>Burkholderiaceae</taxon>
        <taxon>Cupriavidus</taxon>
    </lineage>
</organism>
<comment type="caution">
    <text evidence="4">The sequence shown here is derived from an EMBL/GenBank/DDBJ whole genome shotgun (WGS) entry which is preliminary data.</text>
</comment>
<sequence>MSFQASYAEFASPRPGDTATSSRHLAPDCAGLDFFALDRGLRDLLGVYLPAQAHQHLLPHFQRMGQLSGGRLNALAAVADKYAPVLHARTRWGEDHDWIEYHPAYQEMEHIAFADFQFHAMGHRAGVLGCDAPLPPAAKYAFQYLFVQSEFGQMCPISVTDTSIHLIRKFGSPALQQKLLPRMLSPDLGSLWKGTQFMTEKAGGSDVGAIETIAREEGGQWRLYGEKWFCSHADADVVLLLARPEARLAAPVALRCSRVPRRLDDGSRNAYRIVRLK</sequence>
<dbReference type="Pfam" id="PF02770">
    <property type="entry name" value="Acyl-CoA_dh_M"/>
    <property type="match status" value="1"/>
</dbReference>
<evidence type="ECO:0000313" key="4">
    <source>
        <dbReference type="EMBL" id="EHP40351.1"/>
    </source>
</evidence>
<feature type="domain" description="Adaptive response protein AidB N-terminal" evidence="3">
    <location>
        <begin position="27"/>
        <end position="186"/>
    </location>
</feature>
<proteinExistence type="predicted"/>
<dbReference type="PANTHER" id="PTHR42707">
    <property type="entry name" value="ACYL-COA DEHYDROGENASE"/>
    <property type="match status" value="1"/>
</dbReference>
<dbReference type="InterPro" id="IPR006091">
    <property type="entry name" value="Acyl-CoA_Oxase/DH_mid-dom"/>
</dbReference>
<dbReference type="Pfam" id="PF18158">
    <property type="entry name" value="AidB_N"/>
    <property type="match status" value="1"/>
</dbReference>
<gene>
    <name evidence="4" type="ORF">OR16_25928</name>
</gene>
<accession>H1SAN2</accession>
<feature type="region of interest" description="Disordered" evidence="1">
    <location>
        <begin position="1"/>
        <end position="23"/>
    </location>
</feature>
<dbReference type="InterPro" id="IPR052904">
    <property type="entry name" value="Acyl-CoA_dehydrogenase-like"/>
</dbReference>
<dbReference type="PANTHER" id="PTHR42707:SF2">
    <property type="entry name" value="ACD11 DEHYDROGENASE"/>
    <property type="match status" value="1"/>
</dbReference>
<feature type="non-terminal residue" evidence="4">
    <location>
        <position position="277"/>
    </location>
</feature>
<dbReference type="InterPro" id="IPR009100">
    <property type="entry name" value="AcylCoA_DH/oxidase_NM_dom_sf"/>
</dbReference>
<dbReference type="Gene3D" id="2.40.110.20">
    <property type="match status" value="1"/>
</dbReference>
<dbReference type="Proteomes" id="UP000005808">
    <property type="component" value="Unassembled WGS sequence"/>
</dbReference>
<feature type="domain" description="Acyl-CoA oxidase/dehydrogenase middle" evidence="2">
    <location>
        <begin position="197"/>
        <end position="246"/>
    </location>
</feature>